<reference evidence="1 2" key="1">
    <citation type="submission" date="2021-06" db="EMBL/GenBank/DDBJ databases">
        <authorList>
            <person name="Kallberg Y."/>
            <person name="Tangrot J."/>
            <person name="Rosling A."/>
        </authorList>
    </citation>
    <scope>NUCLEOTIDE SEQUENCE [LARGE SCALE GENOMIC DNA]</scope>
    <source>
        <strain evidence="1 2">120-4 pot B 10/14</strain>
    </source>
</reference>
<protein>
    <submittedName>
        <fullName evidence="1">10655_t:CDS:1</fullName>
    </submittedName>
</protein>
<sequence>MVKTNYYNGLNPAVSQALINCNIENNPKYFSKNGFIYMTERSRDREFTVEKRSFYIYCTVCDTLVFFRKNTIEYANHHLNECIAKTAKKHFAYSNPIQKKGEKNMSSFSSDKRSYRVYNTENEFREKIAYSLFNGAKIIQWAWRAFKLRPETWAK</sequence>
<keyword evidence="2" id="KW-1185">Reference proteome</keyword>
<evidence type="ECO:0000313" key="2">
    <source>
        <dbReference type="Proteomes" id="UP000789901"/>
    </source>
</evidence>
<gene>
    <name evidence="1" type="ORF">GMARGA_LOCUS1992</name>
</gene>
<name>A0ABM8W0Y6_GIGMA</name>
<organism evidence="1 2">
    <name type="scientific">Gigaspora margarita</name>
    <dbReference type="NCBI Taxonomy" id="4874"/>
    <lineage>
        <taxon>Eukaryota</taxon>
        <taxon>Fungi</taxon>
        <taxon>Fungi incertae sedis</taxon>
        <taxon>Mucoromycota</taxon>
        <taxon>Glomeromycotina</taxon>
        <taxon>Glomeromycetes</taxon>
        <taxon>Diversisporales</taxon>
        <taxon>Gigasporaceae</taxon>
        <taxon>Gigaspora</taxon>
    </lineage>
</organism>
<dbReference type="Proteomes" id="UP000789901">
    <property type="component" value="Unassembled WGS sequence"/>
</dbReference>
<evidence type="ECO:0000313" key="1">
    <source>
        <dbReference type="EMBL" id="CAG8496674.1"/>
    </source>
</evidence>
<accession>A0ABM8W0Y6</accession>
<comment type="caution">
    <text evidence="1">The sequence shown here is derived from an EMBL/GenBank/DDBJ whole genome shotgun (WGS) entry which is preliminary data.</text>
</comment>
<proteinExistence type="predicted"/>
<dbReference type="EMBL" id="CAJVQB010000582">
    <property type="protein sequence ID" value="CAG8496674.1"/>
    <property type="molecule type" value="Genomic_DNA"/>
</dbReference>